<accession>A0ABU1V7V5</accession>
<proteinExistence type="predicted"/>
<dbReference type="EMBL" id="JAVDWE010000002">
    <property type="protein sequence ID" value="MDR7093544.1"/>
    <property type="molecule type" value="Genomic_DNA"/>
</dbReference>
<dbReference type="InterPro" id="IPR029058">
    <property type="entry name" value="AB_hydrolase_fold"/>
</dbReference>
<protein>
    <submittedName>
        <fullName evidence="1">Pimeloyl-ACP methyl ester carboxylesterase</fullName>
    </submittedName>
</protein>
<dbReference type="Proteomes" id="UP001265550">
    <property type="component" value="Unassembled WGS sequence"/>
</dbReference>
<evidence type="ECO:0000313" key="2">
    <source>
        <dbReference type="Proteomes" id="UP001265550"/>
    </source>
</evidence>
<evidence type="ECO:0000313" key="1">
    <source>
        <dbReference type="EMBL" id="MDR7093544.1"/>
    </source>
</evidence>
<comment type="caution">
    <text evidence="1">The sequence shown here is derived from an EMBL/GenBank/DDBJ whole genome shotgun (WGS) entry which is preliminary data.</text>
</comment>
<reference evidence="1 2" key="1">
    <citation type="submission" date="2023-07" db="EMBL/GenBank/DDBJ databases">
        <title>Sorghum-associated microbial communities from plants grown in Nebraska, USA.</title>
        <authorList>
            <person name="Schachtman D."/>
        </authorList>
    </citation>
    <scope>NUCLEOTIDE SEQUENCE [LARGE SCALE GENOMIC DNA]</scope>
    <source>
        <strain evidence="1 2">BE240</strain>
    </source>
</reference>
<keyword evidence="2" id="KW-1185">Reference proteome</keyword>
<dbReference type="RefSeq" id="WP_204732600.1">
    <property type="nucleotide sequence ID" value="NZ_JAVDWE010000002.1"/>
</dbReference>
<name>A0ABU1V7V5_9BURK</name>
<gene>
    <name evidence="1" type="ORF">J2X09_001276</name>
</gene>
<sequence>MKPLRTVGTLKGASHLIAMLPGAAMRPEEIFEAGMADAVARRGLPMDLLAVDIGELGLDALGTWDTLQTGVLTPARERGARVWLGGISLGGMVAMAHLAARPGVVDGLCLLAPYAGSRPSLNVIERAGGVDRWQPTAQDLQDPELRVWQWLRRPPADLPVFVGHGTEDRFAARIQQVSDRFPAASRHTVPGGHDWSAWLPLWERFLDTAPLKN</sequence>
<organism evidence="1 2">
    <name type="scientific">Hydrogenophaga laconesensis</name>
    <dbReference type="NCBI Taxonomy" id="1805971"/>
    <lineage>
        <taxon>Bacteria</taxon>
        <taxon>Pseudomonadati</taxon>
        <taxon>Pseudomonadota</taxon>
        <taxon>Betaproteobacteria</taxon>
        <taxon>Burkholderiales</taxon>
        <taxon>Comamonadaceae</taxon>
        <taxon>Hydrogenophaga</taxon>
    </lineage>
</organism>
<dbReference type="Gene3D" id="3.40.50.1820">
    <property type="entry name" value="alpha/beta hydrolase"/>
    <property type="match status" value="1"/>
</dbReference>
<dbReference type="SUPFAM" id="SSF53474">
    <property type="entry name" value="alpha/beta-Hydrolases"/>
    <property type="match status" value="1"/>
</dbReference>